<proteinExistence type="predicted"/>
<protein>
    <submittedName>
        <fullName evidence="1">Uncharacterized protein</fullName>
    </submittedName>
</protein>
<dbReference type="Proteomes" id="UP000239872">
    <property type="component" value="Unassembled WGS sequence"/>
</dbReference>
<dbReference type="Pfam" id="PF20050">
    <property type="entry name" value="DUF6452"/>
    <property type="match status" value="1"/>
</dbReference>
<reference evidence="1 2" key="1">
    <citation type="submission" date="2018-01" db="EMBL/GenBank/DDBJ databases">
        <title>A novel member of the phylum Bacteroidetes isolated from glacier ice.</title>
        <authorList>
            <person name="Liu Q."/>
            <person name="Xin Y.-H."/>
        </authorList>
    </citation>
    <scope>NUCLEOTIDE SEQUENCE [LARGE SCALE GENOMIC DNA]</scope>
    <source>
        <strain evidence="1 2">RB1R16</strain>
    </source>
</reference>
<dbReference type="AlphaFoldDB" id="A0A2S7SWC3"/>
<dbReference type="EMBL" id="PPSL01000002">
    <property type="protein sequence ID" value="PQJ11229.1"/>
    <property type="molecule type" value="Genomic_DNA"/>
</dbReference>
<comment type="caution">
    <text evidence="1">The sequence shown here is derived from an EMBL/GenBank/DDBJ whole genome shotgun (WGS) entry which is preliminary data.</text>
</comment>
<gene>
    <name evidence="1" type="ORF">CJD36_005330</name>
</gene>
<dbReference type="PROSITE" id="PS51257">
    <property type="entry name" value="PROKAR_LIPOPROTEIN"/>
    <property type="match status" value="1"/>
</dbReference>
<accession>A0A2S7SWC3</accession>
<sequence length="170" mass="18624">MRLLGILLIGSAFMACTQERQPCLTPKIASLNLRFVHFAADSAIALNSFSDTGLPKAVFTAITDSGNRSVIYTSPSAYFTISLSPVADSCKWLVLADSASLLTAASFDTMSFYYKRKLQFLSNACGYTDFYAIDSVHTTKNHVDSVIITNTSVTNDVNTKHLKIYMHPGF</sequence>
<keyword evidence="2" id="KW-1185">Reference proteome</keyword>
<name>A0A2S7SWC3_9BACT</name>
<evidence type="ECO:0000313" key="2">
    <source>
        <dbReference type="Proteomes" id="UP000239872"/>
    </source>
</evidence>
<evidence type="ECO:0000313" key="1">
    <source>
        <dbReference type="EMBL" id="PQJ11229.1"/>
    </source>
</evidence>
<dbReference type="InterPro" id="IPR045607">
    <property type="entry name" value="DUF6452"/>
</dbReference>
<organism evidence="1 2">
    <name type="scientific">Flavipsychrobacter stenotrophus</name>
    <dbReference type="NCBI Taxonomy" id="2077091"/>
    <lineage>
        <taxon>Bacteria</taxon>
        <taxon>Pseudomonadati</taxon>
        <taxon>Bacteroidota</taxon>
        <taxon>Chitinophagia</taxon>
        <taxon>Chitinophagales</taxon>
        <taxon>Chitinophagaceae</taxon>
        <taxon>Flavipsychrobacter</taxon>
    </lineage>
</organism>